<organism evidence="1 2">
    <name type="scientific">Phormidium pseudopriestleyi FRX01</name>
    <dbReference type="NCBI Taxonomy" id="1759528"/>
    <lineage>
        <taxon>Bacteria</taxon>
        <taxon>Bacillati</taxon>
        <taxon>Cyanobacteriota</taxon>
        <taxon>Cyanophyceae</taxon>
        <taxon>Oscillatoriophycideae</taxon>
        <taxon>Oscillatoriales</taxon>
        <taxon>Oscillatoriaceae</taxon>
        <taxon>Phormidium</taxon>
    </lineage>
</organism>
<accession>A0ABS3FQW7</accession>
<protein>
    <submittedName>
        <fullName evidence="1">Uncharacterized protein</fullName>
    </submittedName>
</protein>
<name>A0ABS3FQW7_9CYAN</name>
<gene>
    <name evidence="1" type="ORF">J0895_08920</name>
</gene>
<dbReference type="EMBL" id="JAFLQW010000241">
    <property type="protein sequence ID" value="MBO0349223.1"/>
    <property type="molecule type" value="Genomic_DNA"/>
</dbReference>
<comment type="caution">
    <text evidence="1">The sequence shown here is derived from an EMBL/GenBank/DDBJ whole genome shotgun (WGS) entry which is preliminary data.</text>
</comment>
<proteinExistence type="predicted"/>
<reference evidence="1 2" key="1">
    <citation type="submission" date="2021-03" db="EMBL/GenBank/DDBJ databases">
        <title>Metabolic Capacity of the Antarctic Cyanobacterium Phormidium pseudopriestleyi that Sustains Oxygenic Photosynthesis in the Presence of Hydrogen Sulfide.</title>
        <authorList>
            <person name="Lumian J.E."/>
            <person name="Jungblut A.D."/>
            <person name="Dillon M.L."/>
            <person name="Hawes I."/>
            <person name="Doran P.T."/>
            <person name="Mackey T.J."/>
            <person name="Dick G.J."/>
            <person name="Grettenberger C.L."/>
            <person name="Sumner D.Y."/>
        </authorList>
    </citation>
    <scope>NUCLEOTIDE SEQUENCE [LARGE SCALE GENOMIC DNA]</scope>
    <source>
        <strain evidence="1 2">FRX01</strain>
    </source>
</reference>
<dbReference type="RefSeq" id="WP_207087756.1">
    <property type="nucleotide sequence ID" value="NZ_JAFLQW010000241.1"/>
</dbReference>
<sequence length="146" mass="16859">MERGLMWLPLLALFIGLAWAGWNEYQKVEAYRIWAQGFDRTKYDIYAVLGEKGDCLTWGKPTRKGPVNQQTFSLKEVQSLQLLVNQQPLAVDSVPENLKAQKIALEFVFPSPKNSVQIPFTEVAIAVEWTKYLQQQWQKWQEGTVN</sequence>
<evidence type="ECO:0000313" key="1">
    <source>
        <dbReference type="EMBL" id="MBO0349223.1"/>
    </source>
</evidence>
<dbReference type="Proteomes" id="UP000664844">
    <property type="component" value="Unassembled WGS sequence"/>
</dbReference>
<keyword evidence="2" id="KW-1185">Reference proteome</keyword>
<evidence type="ECO:0000313" key="2">
    <source>
        <dbReference type="Proteomes" id="UP000664844"/>
    </source>
</evidence>